<organism evidence="2 3">
    <name type="scientific">Bimuria novae-zelandiae CBS 107.79</name>
    <dbReference type="NCBI Taxonomy" id="1447943"/>
    <lineage>
        <taxon>Eukaryota</taxon>
        <taxon>Fungi</taxon>
        <taxon>Dikarya</taxon>
        <taxon>Ascomycota</taxon>
        <taxon>Pezizomycotina</taxon>
        <taxon>Dothideomycetes</taxon>
        <taxon>Pleosporomycetidae</taxon>
        <taxon>Pleosporales</taxon>
        <taxon>Massarineae</taxon>
        <taxon>Didymosphaeriaceae</taxon>
        <taxon>Bimuria</taxon>
    </lineage>
</organism>
<gene>
    <name evidence="2" type="ORF">BU23DRAFT_559780</name>
</gene>
<proteinExistence type="predicted"/>
<feature type="compositionally biased region" description="Basic and acidic residues" evidence="1">
    <location>
        <begin position="59"/>
        <end position="68"/>
    </location>
</feature>
<sequence>MCFGAFFGSSSQKHRNTQPDPRRKKRKERPDALHYEKASSEVKTPERRSSERPSSNSKRTREPVERASRNSHSLYAYNRGASRRPTLAVTVPSMWYRPTETHSNSSEEMLLNPRPRRSPHDKRQHHSKHTSQSTLRGRGAKRQRTTDTRADEQTHSSTPRRAPRTSQTQTYEESTSRRHASTRHQRSHGAADEHATSRARPGPRLYAQQYPSAPPNTGARRVPDRRFAVLAATNTALEQFRREAFAQPSPPPRRERLRRYQGMAIPASSIPFEWDCVSSHNSVGHGERSTRQRQRR</sequence>
<accession>A0A6A5UQK3</accession>
<reference evidence="2" key="1">
    <citation type="journal article" date="2020" name="Stud. Mycol.">
        <title>101 Dothideomycetes genomes: a test case for predicting lifestyles and emergence of pathogens.</title>
        <authorList>
            <person name="Haridas S."/>
            <person name="Albert R."/>
            <person name="Binder M."/>
            <person name="Bloem J."/>
            <person name="Labutti K."/>
            <person name="Salamov A."/>
            <person name="Andreopoulos B."/>
            <person name="Baker S."/>
            <person name="Barry K."/>
            <person name="Bills G."/>
            <person name="Bluhm B."/>
            <person name="Cannon C."/>
            <person name="Castanera R."/>
            <person name="Culley D."/>
            <person name="Daum C."/>
            <person name="Ezra D."/>
            <person name="Gonzalez J."/>
            <person name="Henrissat B."/>
            <person name="Kuo A."/>
            <person name="Liang C."/>
            <person name="Lipzen A."/>
            <person name="Lutzoni F."/>
            <person name="Magnuson J."/>
            <person name="Mondo S."/>
            <person name="Nolan M."/>
            <person name="Ohm R."/>
            <person name="Pangilinan J."/>
            <person name="Park H.-J."/>
            <person name="Ramirez L."/>
            <person name="Alfaro M."/>
            <person name="Sun H."/>
            <person name="Tritt A."/>
            <person name="Yoshinaga Y."/>
            <person name="Zwiers L.-H."/>
            <person name="Turgeon B."/>
            <person name="Goodwin S."/>
            <person name="Spatafora J."/>
            <person name="Crous P."/>
            <person name="Grigoriev I."/>
        </authorList>
    </citation>
    <scope>NUCLEOTIDE SEQUENCE</scope>
    <source>
        <strain evidence="2">CBS 107.79</strain>
    </source>
</reference>
<name>A0A6A5UQK3_9PLEO</name>
<feature type="compositionally biased region" description="Basic residues" evidence="1">
    <location>
        <begin position="114"/>
        <end position="129"/>
    </location>
</feature>
<dbReference type="Proteomes" id="UP000800036">
    <property type="component" value="Unassembled WGS sequence"/>
</dbReference>
<feature type="region of interest" description="Disordered" evidence="1">
    <location>
        <begin position="1"/>
        <end position="84"/>
    </location>
</feature>
<dbReference type="EMBL" id="ML976739">
    <property type="protein sequence ID" value="KAF1966934.1"/>
    <property type="molecule type" value="Genomic_DNA"/>
</dbReference>
<dbReference type="AlphaFoldDB" id="A0A6A5UQK3"/>
<evidence type="ECO:0000256" key="1">
    <source>
        <dbReference type="SAM" id="MobiDB-lite"/>
    </source>
</evidence>
<protein>
    <submittedName>
        <fullName evidence="2">Uncharacterized protein</fullName>
    </submittedName>
</protein>
<dbReference type="OrthoDB" id="3944683at2759"/>
<feature type="compositionally biased region" description="Basic and acidic residues" evidence="1">
    <location>
        <begin position="144"/>
        <end position="154"/>
    </location>
</feature>
<evidence type="ECO:0000313" key="2">
    <source>
        <dbReference type="EMBL" id="KAF1966934.1"/>
    </source>
</evidence>
<feature type="region of interest" description="Disordered" evidence="1">
    <location>
        <begin position="98"/>
        <end position="222"/>
    </location>
</feature>
<feature type="compositionally biased region" description="Basic residues" evidence="1">
    <location>
        <begin position="177"/>
        <end position="187"/>
    </location>
</feature>
<feature type="compositionally biased region" description="Basic residues" evidence="1">
    <location>
        <begin position="12"/>
        <end position="27"/>
    </location>
</feature>
<keyword evidence="3" id="KW-1185">Reference proteome</keyword>
<feature type="compositionally biased region" description="Basic and acidic residues" evidence="1">
    <location>
        <begin position="28"/>
        <end position="51"/>
    </location>
</feature>
<evidence type="ECO:0000313" key="3">
    <source>
        <dbReference type="Proteomes" id="UP000800036"/>
    </source>
</evidence>